<dbReference type="Gene3D" id="2.60.120.620">
    <property type="entry name" value="q2cbj1_9rhob like domain"/>
    <property type="match status" value="1"/>
</dbReference>
<accession>U4LBV3</accession>
<evidence type="ECO:0000313" key="2">
    <source>
        <dbReference type="Proteomes" id="UP000018144"/>
    </source>
</evidence>
<dbReference type="PANTHER" id="PTHR40470">
    <property type="entry name" value="PHYTANOYL-COA DIOXYGENASE FAMILY PROTEIN (AFU_ORTHOLOGUE AFUA_2G15850)"/>
    <property type="match status" value="1"/>
</dbReference>
<dbReference type="eggNOG" id="ENOG502RXJG">
    <property type="taxonomic scope" value="Eukaryota"/>
</dbReference>
<keyword evidence="1" id="KW-0808">Transferase</keyword>
<keyword evidence="1" id="KW-0489">Methyltransferase</keyword>
<dbReference type="GO" id="GO:0008168">
    <property type="term" value="F:methyltransferase activity"/>
    <property type="evidence" value="ECO:0007669"/>
    <property type="project" value="UniProtKB-KW"/>
</dbReference>
<keyword evidence="2" id="KW-1185">Reference proteome</keyword>
<dbReference type="InterPro" id="IPR008775">
    <property type="entry name" value="Phytyl_CoA_dOase-like"/>
</dbReference>
<reference evidence="1 2" key="1">
    <citation type="journal article" date="2013" name="PLoS Genet.">
        <title>The genome and development-dependent transcriptomes of Pyronema confluens: a window into fungal evolution.</title>
        <authorList>
            <person name="Traeger S."/>
            <person name="Altegoer F."/>
            <person name="Freitag M."/>
            <person name="Gabaldon T."/>
            <person name="Kempken F."/>
            <person name="Kumar A."/>
            <person name="Marcet-Houben M."/>
            <person name="Poggeler S."/>
            <person name="Stajich J.E."/>
            <person name="Nowrousian M."/>
        </authorList>
    </citation>
    <scope>NUCLEOTIDE SEQUENCE [LARGE SCALE GENOMIC DNA]</scope>
    <source>
        <strain evidence="2">CBS 100304</strain>
        <tissue evidence="1">Vegetative mycelium</tissue>
    </source>
</reference>
<name>U4LBV3_PYROM</name>
<dbReference type="Pfam" id="PF05721">
    <property type="entry name" value="PhyH"/>
    <property type="match status" value="1"/>
</dbReference>
<protein>
    <submittedName>
        <fullName evidence="1">Similar to Putative nicotinamide N-methyltransferase acc. no. Q4I2X5</fullName>
    </submittedName>
</protein>
<proteinExistence type="predicted"/>
<dbReference type="SUPFAM" id="SSF51197">
    <property type="entry name" value="Clavaminate synthase-like"/>
    <property type="match status" value="1"/>
</dbReference>
<dbReference type="GO" id="GO:0032259">
    <property type="term" value="P:methylation"/>
    <property type="evidence" value="ECO:0007669"/>
    <property type="project" value="UniProtKB-KW"/>
</dbReference>
<sequence length="301" mass="33817">MTTSSPTREEILISLSTNGYVILPSLIPPALLSPLREAAARTIAKARLDWPHVRVVGKQFPPWPTGARDDVWGVQHIMHPDLQEPVFAEWYGCDELVEAVTTILQCEEKDIQLELCNLLINPHKTPFSLAWHRDAIPPATSDAEEIELLKAPRGGTQWNTALLDDECLLVVPGSHRRARTAEERRITIDDPRAPIPGELVVKLKAGDTVFYDNNILHRAVYPTNPERVTLHACMGTVGAGWERARNILQHGMEWVKEVKYDGRLEEMRGRLVRMEDEVVGKEVGYSLPEETAETIVTMVAM</sequence>
<dbReference type="AlphaFoldDB" id="U4LBV3"/>
<dbReference type="EMBL" id="HF935279">
    <property type="protein sequence ID" value="CCX29589.1"/>
    <property type="molecule type" value="Genomic_DNA"/>
</dbReference>
<dbReference type="PANTHER" id="PTHR40470:SF1">
    <property type="entry name" value="PHYTANOYL-COA DIOXYGENASE FAMILY PROTEIN (AFU_ORTHOLOGUE AFUA_2G15850)"/>
    <property type="match status" value="1"/>
</dbReference>
<dbReference type="STRING" id="1076935.U4LBV3"/>
<organism evidence="1 2">
    <name type="scientific">Pyronema omphalodes (strain CBS 100304)</name>
    <name type="common">Pyronema confluens</name>
    <dbReference type="NCBI Taxonomy" id="1076935"/>
    <lineage>
        <taxon>Eukaryota</taxon>
        <taxon>Fungi</taxon>
        <taxon>Dikarya</taxon>
        <taxon>Ascomycota</taxon>
        <taxon>Pezizomycotina</taxon>
        <taxon>Pezizomycetes</taxon>
        <taxon>Pezizales</taxon>
        <taxon>Pyronemataceae</taxon>
        <taxon>Pyronema</taxon>
    </lineage>
</organism>
<gene>
    <name evidence="1" type="ORF">PCON_05660</name>
</gene>
<dbReference type="OMA" id="SFARCYF"/>
<dbReference type="Proteomes" id="UP000018144">
    <property type="component" value="Unassembled WGS sequence"/>
</dbReference>
<dbReference type="OrthoDB" id="2106152at2759"/>
<evidence type="ECO:0000313" key="1">
    <source>
        <dbReference type="EMBL" id="CCX29589.1"/>
    </source>
</evidence>